<reference evidence="1" key="1">
    <citation type="submission" date="2021-06" db="EMBL/GenBank/DDBJ databases">
        <authorList>
            <person name="Kallberg Y."/>
            <person name="Tangrot J."/>
            <person name="Rosling A."/>
        </authorList>
    </citation>
    <scope>NUCLEOTIDE SEQUENCE</scope>
    <source>
        <strain evidence="1">FL966</strain>
    </source>
</reference>
<feature type="non-terminal residue" evidence="1">
    <location>
        <position position="78"/>
    </location>
</feature>
<gene>
    <name evidence="1" type="ORF">CPELLU_LOCUS6949</name>
</gene>
<name>A0A9N9GDQ7_9GLOM</name>
<proteinExistence type="predicted"/>
<dbReference type="AlphaFoldDB" id="A0A9N9GDQ7"/>
<accession>A0A9N9GDQ7</accession>
<comment type="caution">
    <text evidence="1">The sequence shown here is derived from an EMBL/GenBank/DDBJ whole genome shotgun (WGS) entry which is preliminary data.</text>
</comment>
<evidence type="ECO:0000313" key="1">
    <source>
        <dbReference type="EMBL" id="CAG8600108.1"/>
    </source>
</evidence>
<organism evidence="1 2">
    <name type="scientific">Cetraspora pellucida</name>
    <dbReference type="NCBI Taxonomy" id="1433469"/>
    <lineage>
        <taxon>Eukaryota</taxon>
        <taxon>Fungi</taxon>
        <taxon>Fungi incertae sedis</taxon>
        <taxon>Mucoromycota</taxon>
        <taxon>Glomeromycotina</taxon>
        <taxon>Glomeromycetes</taxon>
        <taxon>Diversisporales</taxon>
        <taxon>Gigasporaceae</taxon>
        <taxon>Cetraspora</taxon>
    </lineage>
</organism>
<sequence>MDSDEDFITLINTFNTIIDSDDIVTSSSAMGAQDDSEDDEFITLSNNFGTHWTGFLRSKQVKNTKSCRYNAKCSYCNK</sequence>
<dbReference type="Proteomes" id="UP000789759">
    <property type="component" value="Unassembled WGS sequence"/>
</dbReference>
<protein>
    <submittedName>
        <fullName evidence="1">15698_t:CDS:1</fullName>
    </submittedName>
</protein>
<dbReference type="OrthoDB" id="10521481at2759"/>
<keyword evidence="2" id="KW-1185">Reference proteome</keyword>
<dbReference type="EMBL" id="CAJVQA010004499">
    <property type="protein sequence ID" value="CAG8600108.1"/>
    <property type="molecule type" value="Genomic_DNA"/>
</dbReference>
<evidence type="ECO:0000313" key="2">
    <source>
        <dbReference type="Proteomes" id="UP000789759"/>
    </source>
</evidence>